<dbReference type="GO" id="GO:0016887">
    <property type="term" value="F:ATP hydrolysis activity"/>
    <property type="evidence" value="ECO:0007669"/>
    <property type="project" value="InterPro"/>
</dbReference>
<gene>
    <name evidence="7" type="ORF">ONE63_009389</name>
</gene>
<reference evidence="7" key="1">
    <citation type="submission" date="2022-12" db="EMBL/GenBank/DDBJ databases">
        <title>Chromosome-level genome assembly of the bean flower thrips Megalurothrips usitatus.</title>
        <authorList>
            <person name="Ma L."/>
            <person name="Liu Q."/>
            <person name="Li H."/>
            <person name="Cai W."/>
        </authorList>
    </citation>
    <scope>NUCLEOTIDE SEQUENCE</scope>
    <source>
        <strain evidence="7">Cailab_2022a</strain>
    </source>
</reference>
<organism evidence="7 8">
    <name type="scientific">Megalurothrips usitatus</name>
    <name type="common">bean blossom thrips</name>
    <dbReference type="NCBI Taxonomy" id="439358"/>
    <lineage>
        <taxon>Eukaryota</taxon>
        <taxon>Metazoa</taxon>
        <taxon>Ecdysozoa</taxon>
        <taxon>Arthropoda</taxon>
        <taxon>Hexapoda</taxon>
        <taxon>Insecta</taxon>
        <taxon>Pterygota</taxon>
        <taxon>Neoptera</taxon>
        <taxon>Paraneoptera</taxon>
        <taxon>Thysanoptera</taxon>
        <taxon>Terebrantia</taxon>
        <taxon>Thripoidea</taxon>
        <taxon>Thripidae</taxon>
        <taxon>Megalurothrips</taxon>
    </lineage>
</organism>
<evidence type="ECO:0000256" key="2">
    <source>
        <dbReference type="ARBA" id="ARBA00018687"/>
    </source>
</evidence>
<dbReference type="EMBL" id="JAPTSV010000007">
    <property type="protein sequence ID" value="KAJ1526232.1"/>
    <property type="molecule type" value="Genomic_DNA"/>
</dbReference>
<sequence>MARGPMGGRYTNGDDDDDHGDSEQGEEINRRLGSILKVTMKDFITYDSVECHPGESLNVVIGPNGTGKSTILSAIVLGLGGKPAHLGKPNAPLQDFIKNHRQEATITIELLGHKRNTIVKRTILKDGKSIWNLNGRQVNMREIEAETKRLNIQIDNLCQVLAQDRVQDFAKLNKQELLEATQKAVGKEGMSEVHTKLKDLQRLQKQLETQIQAAKKQREIEQGHVERLRGDVEKVEKRRGIEQEADACRLKLSILTYKSKKDETDRYKKLKQEADVKKSAIKAQIEPFERQIKEVEGQYNTIKNKHNGMGRRIQNQETKVSELRDVLANLREEILEIEINLEKQLKASENQQHQEDQWRQCISKLRNDIAALDSMSAEEVHTEGRRYQTEMNNFANEVNRKESQVVQIRDSIMELTASLSNINRDIAKLENQKELRMRALQECNQNAFRAAKWVDENRHRFEKPVYLPMIVELDIVPQFAKYAETAIGYNDLIAIVCESKNDMQIVIDEVRTKMNVSVNVLQAEEGNAPPSQSLDQLKREFPQFQGFLIDFVKGPATLLNFLCRRKGFHTTPVATDEVEAPRLPLYFSGDYKKGFIRSKYSSNLTYFSDPLQQARFFKSMGSDVDKEQLQARAEGIERKIRLKEQEKNVMKQEIEVMRQKRAEAREKLHKLQQRQTTKNTMTFQLSKKEKELQQMERNRLDPDRVKEQYAASARAAVLKLAEAQEPFCMALKQLDSLVVESSVLEFDVQTAKALVSSTKQLCKKEKEAYENADREAEVILNAYNEVRTEAQNMARAIQNKYNKNVTVLWKDNEDLFSTLPNTLEELESHIEDKTAHAQLLGGGNDAHILQQFQAHVSQFEGLQRTITEKESQAANLVVDMETRENQWKTELNDLVQTISSNFGRYFREMKCAGEVRLYTGNNEHDYDNYGLQVMVKFRDNEDLQELNAHTQSGGERAVSTAIYMLSLQELTPAPFRLVDEINQGMDAINERRVYELLLRSTSRPGTPQYFLLTPKLLKDMEYNRGTTVLCVMNSACAPSHKTWNIKKFVELRRKHGSGGGRHYNGDDVEMGD</sequence>
<dbReference type="Gene3D" id="3.40.50.300">
    <property type="entry name" value="P-loop containing nucleotide triphosphate hydrolases"/>
    <property type="match status" value="2"/>
</dbReference>
<evidence type="ECO:0000259" key="6">
    <source>
        <dbReference type="Pfam" id="PF02463"/>
    </source>
</evidence>
<feature type="coiled-coil region" evidence="4">
    <location>
        <begin position="412"/>
        <end position="446"/>
    </location>
</feature>
<feature type="compositionally biased region" description="Acidic residues" evidence="5">
    <location>
        <begin position="13"/>
        <end position="25"/>
    </location>
</feature>
<keyword evidence="8" id="KW-1185">Reference proteome</keyword>
<feature type="region of interest" description="Disordered" evidence="5">
    <location>
        <begin position="1"/>
        <end position="25"/>
    </location>
</feature>
<proteinExistence type="inferred from homology"/>
<dbReference type="Proteomes" id="UP001075354">
    <property type="component" value="Chromosome 7"/>
</dbReference>
<accession>A0AAV7XMT6</accession>
<dbReference type="Pfam" id="PF02463">
    <property type="entry name" value="SMC_N"/>
    <property type="match status" value="1"/>
</dbReference>
<evidence type="ECO:0000313" key="8">
    <source>
        <dbReference type="Proteomes" id="UP001075354"/>
    </source>
</evidence>
<feature type="coiled-coil region" evidence="4">
    <location>
        <begin position="626"/>
        <end position="698"/>
    </location>
</feature>
<dbReference type="GO" id="GO:0005634">
    <property type="term" value="C:nucleus"/>
    <property type="evidence" value="ECO:0007669"/>
    <property type="project" value="TreeGrafter"/>
</dbReference>
<evidence type="ECO:0000256" key="4">
    <source>
        <dbReference type="SAM" id="Coils"/>
    </source>
</evidence>
<evidence type="ECO:0000313" key="7">
    <source>
        <dbReference type="EMBL" id="KAJ1526232.1"/>
    </source>
</evidence>
<dbReference type="GO" id="GO:0030915">
    <property type="term" value="C:Smc5-Smc6 complex"/>
    <property type="evidence" value="ECO:0007669"/>
    <property type="project" value="TreeGrafter"/>
</dbReference>
<dbReference type="AlphaFoldDB" id="A0AAV7XMT6"/>
<comment type="caution">
    <text evidence="7">The sequence shown here is derived from an EMBL/GenBank/DDBJ whole genome shotgun (WGS) entry which is preliminary data.</text>
</comment>
<name>A0AAV7XMT6_9NEOP</name>
<dbReference type="SUPFAM" id="SSF52540">
    <property type="entry name" value="P-loop containing nucleoside triphosphate hydrolases"/>
    <property type="match status" value="1"/>
</dbReference>
<protein>
    <recommendedName>
        <fullName evidence="2">Structural maintenance of chromosomes protein 5</fullName>
    </recommendedName>
</protein>
<evidence type="ECO:0000256" key="5">
    <source>
        <dbReference type="SAM" id="MobiDB-lite"/>
    </source>
</evidence>
<feature type="domain" description="RecF/RecN/SMC N-terminal" evidence="6">
    <location>
        <begin position="35"/>
        <end position="1001"/>
    </location>
</feature>
<dbReference type="GO" id="GO:0003697">
    <property type="term" value="F:single-stranded DNA binding"/>
    <property type="evidence" value="ECO:0007669"/>
    <property type="project" value="TreeGrafter"/>
</dbReference>
<feature type="coiled-coil region" evidence="4">
    <location>
        <begin position="313"/>
        <end position="351"/>
    </location>
</feature>
<dbReference type="InterPro" id="IPR027417">
    <property type="entry name" value="P-loop_NTPase"/>
</dbReference>
<dbReference type="PANTHER" id="PTHR45916">
    <property type="entry name" value="STRUCTURAL MAINTENANCE OF CHROMOSOMES PROTEIN 5"/>
    <property type="match status" value="1"/>
</dbReference>
<dbReference type="InterPro" id="IPR003395">
    <property type="entry name" value="RecF/RecN/SMC_N"/>
</dbReference>
<dbReference type="GO" id="GO:0000724">
    <property type="term" value="P:double-strand break repair via homologous recombination"/>
    <property type="evidence" value="ECO:0007669"/>
    <property type="project" value="TreeGrafter"/>
</dbReference>
<evidence type="ECO:0000256" key="3">
    <source>
        <dbReference type="ARBA" id="ARBA00023054"/>
    </source>
</evidence>
<feature type="coiled-coil region" evidence="4">
    <location>
        <begin position="190"/>
        <end position="220"/>
    </location>
</feature>
<feature type="coiled-coil region" evidence="4">
    <location>
        <begin position="755"/>
        <end position="800"/>
    </location>
</feature>
<dbReference type="PANTHER" id="PTHR45916:SF1">
    <property type="entry name" value="STRUCTURAL MAINTENANCE OF CHROMOSOMES PROTEIN 5"/>
    <property type="match status" value="1"/>
</dbReference>
<evidence type="ECO:0000256" key="1">
    <source>
        <dbReference type="ARBA" id="ARBA00010171"/>
    </source>
</evidence>
<keyword evidence="3 4" id="KW-0175">Coiled coil</keyword>
<comment type="similarity">
    <text evidence="1">Belongs to the SMC family. SMC5 subfamily.</text>
</comment>